<dbReference type="EMBL" id="ASPP01029233">
    <property type="protein sequence ID" value="ETO04536.1"/>
    <property type="molecule type" value="Genomic_DNA"/>
</dbReference>
<comment type="caution">
    <text evidence="2">The sequence shown here is derived from an EMBL/GenBank/DDBJ whole genome shotgun (WGS) entry which is preliminary data.</text>
</comment>
<dbReference type="AlphaFoldDB" id="X6LT32"/>
<protein>
    <submittedName>
        <fullName evidence="2">Uncharacterized protein</fullName>
    </submittedName>
</protein>
<evidence type="ECO:0000313" key="2">
    <source>
        <dbReference type="EMBL" id="ETO04536.1"/>
    </source>
</evidence>
<keyword evidence="1" id="KW-0472">Membrane</keyword>
<evidence type="ECO:0000313" key="3">
    <source>
        <dbReference type="Proteomes" id="UP000023152"/>
    </source>
</evidence>
<name>X6LT32_RETFI</name>
<evidence type="ECO:0000256" key="1">
    <source>
        <dbReference type="SAM" id="Phobius"/>
    </source>
</evidence>
<accession>X6LT32</accession>
<organism evidence="2 3">
    <name type="scientific">Reticulomyxa filosa</name>
    <dbReference type="NCBI Taxonomy" id="46433"/>
    <lineage>
        <taxon>Eukaryota</taxon>
        <taxon>Sar</taxon>
        <taxon>Rhizaria</taxon>
        <taxon>Retaria</taxon>
        <taxon>Foraminifera</taxon>
        <taxon>Monothalamids</taxon>
        <taxon>Reticulomyxidae</taxon>
        <taxon>Reticulomyxa</taxon>
    </lineage>
</organism>
<dbReference type="Proteomes" id="UP000023152">
    <property type="component" value="Unassembled WGS sequence"/>
</dbReference>
<reference evidence="2 3" key="1">
    <citation type="journal article" date="2013" name="Curr. Biol.">
        <title>The Genome of the Foraminiferan Reticulomyxa filosa.</title>
        <authorList>
            <person name="Glockner G."/>
            <person name="Hulsmann N."/>
            <person name="Schleicher M."/>
            <person name="Noegel A.A."/>
            <person name="Eichinger L."/>
            <person name="Gallinger C."/>
            <person name="Pawlowski J."/>
            <person name="Sierra R."/>
            <person name="Euteneuer U."/>
            <person name="Pillet L."/>
            <person name="Moustafa A."/>
            <person name="Platzer M."/>
            <person name="Groth M."/>
            <person name="Szafranski K."/>
            <person name="Schliwa M."/>
        </authorList>
    </citation>
    <scope>NUCLEOTIDE SEQUENCE [LARGE SCALE GENOMIC DNA]</scope>
</reference>
<gene>
    <name evidence="2" type="ORF">RFI_32861</name>
</gene>
<proteinExistence type="predicted"/>
<feature type="non-terminal residue" evidence="2">
    <location>
        <position position="1"/>
    </location>
</feature>
<feature type="transmembrane region" description="Helical" evidence="1">
    <location>
        <begin position="413"/>
        <end position="433"/>
    </location>
</feature>
<keyword evidence="1" id="KW-0812">Transmembrane</keyword>
<keyword evidence="3" id="KW-1185">Reference proteome</keyword>
<sequence>KWFGRSKLQKHLRVTSSTMPSKEMQNEGSDTPFSMYFEYEDKAIGDSKYDVSFDQEITIYLPLGQNIVRLKLMANQIHMVFKFQCYEPLNIFWPNHVDVNTDNIKSVFAKKMKELLILLVVVWFKLAFNTNIKSKPNKNSLNFSIFKTILLTKKSRSIKYSNSKPNFLLKCKLKLQPKKFLLTMSILIEKEYIEDFSNSETLANKKEKAFFKSLLEECFSSLIPLLKVKTTQRPSVRMSQSKHYLKYVQEYLRMAREVTIDKEYLDYLNHYETFYICNMTDNLQYWMIVVEKESFVVCCENGGLPSHSTLSSLQFFKVTHHNMASICLNTAKSMMQCSDIGMHFMESFYGHDFLTEDVLMYSGKLLLNETLLQQQIVKTFRRLKMQQYLEKFLEQFRFFQRKREIFFRDSSTISLIFFLIKKRLIINFFFFLIKKNNNKNFFF</sequence>
<keyword evidence="1" id="KW-1133">Transmembrane helix</keyword>